<sequence>MKKVIFIFLLLAMATKQYAQERVYYNVSKKRLETTKNTRVSTPHKWPSHQDIQIEFYNYNPLQYEISVGDSAASFFMDQESTFSKFVVLPNVPAVTATAPTPAPPVTPSPGAGGSDPAVAVAPKPKKKKGPPPLPPCNTLDALTKRFNELSNDINNRTRTYKEFLLHVERINDAVANLKQLPTLSTTIVNEEINNTFLIPMNKFLEDRTTPLSNAPAQVTSRHITALENEMYEGISNLVKEIPDIRKKAEAENTNCDKFVEKYKKLSDGLAELDKKTSEMATNRVDKILPAFNKTMSVYTQIRIWLKEEPSFVSSPVTITKDIHVISVYKRPLDQTQKSLYSTINIEPKKGFKIDFAGGIFISGLHDKAYTLKTKDSIFTKKYLVDGVPRDTTVQETFSSIYEKKGEKASLGGMIYMHAHSQNATFFNYGMSIGFGALFNDQARFTLALGPTLIIGKSQRLNINFGIAMADVERLRSPYEPEVWYNGRIDNVPTDKVRDISYLFGLSWNVK</sequence>
<dbReference type="Proteomes" id="UP001500067">
    <property type="component" value="Unassembled WGS sequence"/>
</dbReference>
<evidence type="ECO:0000313" key="3">
    <source>
        <dbReference type="EMBL" id="GAA4466078.1"/>
    </source>
</evidence>
<reference evidence="4" key="1">
    <citation type="journal article" date="2019" name="Int. J. Syst. Evol. Microbiol.">
        <title>The Global Catalogue of Microorganisms (GCM) 10K type strain sequencing project: providing services to taxonomists for standard genome sequencing and annotation.</title>
        <authorList>
            <consortium name="The Broad Institute Genomics Platform"/>
            <consortium name="The Broad Institute Genome Sequencing Center for Infectious Disease"/>
            <person name="Wu L."/>
            <person name="Ma J."/>
        </authorList>
    </citation>
    <scope>NUCLEOTIDE SEQUENCE [LARGE SCALE GENOMIC DNA]</scope>
    <source>
        <strain evidence="4">JCM 32105</strain>
    </source>
</reference>
<evidence type="ECO:0000256" key="2">
    <source>
        <dbReference type="SAM" id="SignalP"/>
    </source>
</evidence>
<organism evidence="3 4">
    <name type="scientific">Nemorincola caseinilytica</name>
    <dbReference type="NCBI Taxonomy" id="2054315"/>
    <lineage>
        <taxon>Bacteria</taxon>
        <taxon>Pseudomonadati</taxon>
        <taxon>Bacteroidota</taxon>
        <taxon>Chitinophagia</taxon>
        <taxon>Chitinophagales</taxon>
        <taxon>Chitinophagaceae</taxon>
        <taxon>Nemorincola</taxon>
    </lineage>
</organism>
<dbReference type="EMBL" id="BAABFA010000011">
    <property type="protein sequence ID" value="GAA4466078.1"/>
    <property type="molecule type" value="Genomic_DNA"/>
</dbReference>
<name>A0ABP8NHQ5_9BACT</name>
<gene>
    <name evidence="3" type="ORF">GCM10023093_19490</name>
</gene>
<accession>A0ABP8NHQ5</accession>
<evidence type="ECO:0000313" key="4">
    <source>
        <dbReference type="Proteomes" id="UP001500067"/>
    </source>
</evidence>
<comment type="caution">
    <text evidence="3">The sequence shown here is derived from an EMBL/GenBank/DDBJ whole genome shotgun (WGS) entry which is preliminary data.</text>
</comment>
<keyword evidence="4" id="KW-1185">Reference proteome</keyword>
<feature type="region of interest" description="Disordered" evidence="1">
    <location>
        <begin position="97"/>
        <end position="136"/>
    </location>
</feature>
<feature type="chain" id="PRO_5046535342" description="DUF3575 domain-containing protein" evidence="2">
    <location>
        <begin position="20"/>
        <end position="511"/>
    </location>
</feature>
<proteinExistence type="predicted"/>
<evidence type="ECO:0008006" key="5">
    <source>
        <dbReference type="Google" id="ProtNLM"/>
    </source>
</evidence>
<feature type="signal peptide" evidence="2">
    <location>
        <begin position="1"/>
        <end position="19"/>
    </location>
</feature>
<evidence type="ECO:0000256" key="1">
    <source>
        <dbReference type="SAM" id="MobiDB-lite"/>
    </source>
</evidence>
<keyword evidence="2" id="KW-0732">Signal</keyword>
<protein>
    <recommendedName>
        <fullName evidence="5">DUF3575 domain-containing protein</fullName>
    </recommendedName>
</protein>